<dbReference type="RefSeq" id="WP_161931945.1">
    <property type="nucleotide sequence ID" value="NZ_CP047901.1"/>
</dbReference>
<sequence>MSMHLPKLLLICLAFIWPFGQLFEVPLSHPQIHIYLLDLISLSLLLLVVLNKKNWQVINKDPLTKPYLIFTSVAAFSLLLASFSLTPTDLLISAAYLVRWLVYPGIYFALRIYSKPNLTRHYLLLSLLAFTFLGFLQYFFFPDVRSLFYLGFDDHFYRLVGTLFDPNFTGLVLVVFTLLLLHQPTPQKYLVVLSAIALALTYSRASYLALFVALVYLGLRRFKPVYLVIFALISLSLVFSPKPYGEGVNLLRTFSISSRLEDSRQGLNLFGQKPILGHGFNTLKSIKSGDPPIPSRAQGGFSNSYVFVLVTTGLVGFVAYLYLLCSLYTLLKPSPALTASFISILIHSFFNHSLFYIFILTLLFALASLPKGYRKL</sequence>
<feature type="transmembrane region" description="Helical" evidence="5">
    <location>
        <begin position="225"/>
        <end position="244"/>
    </location>
</feature>
<protein>
    <recommendedName>
        <fullName evidence="6">O-antigen ligase-related domain-containing protein</fullName>
    </recommendedName>
</protein>
<feature type="transmembrane region" description="Helical" evidence="5">
    <location>
        <begin position="189"/>
        <end position="219"/>
    </location>
</feature>
<evidence type="ECO:0000256" key="3">
    <source>
        <dbReference type="ARBA" id="ARBA00022989"/>
    </source>
</evidence>
<evidence type="ECO:0000313" key="7">
    <source>
        <dbReference type="EMBL" id="QHO63568.1"/>
    </source>
</evidence>
<keyword evidence="8" id="KW-1185">Reference proteome</keyword>
<evidence type="ECO:0000256" key="4">
    <source>
        <dbReference type="ARBA" id="ARBA00023136"/>
    </source>
</evidence>
<feature type="transmembrane region" description="Helical" evidence="5">
    <location>
        <begin position="122"/>
        <end position="140"/>
    </location>
</feature>
<feature type="transmembrane region" description="Helical" evidence="5">
    <location>
        <begin position="160"/>
        <end position="182"/>
    </location>
</feature>
<dbReference type="InterPro" id="IPR007016">
    <property type="entry name" value="O-antigen_ligase-rel_domated"/>
</dbReference>
<dbReference type="AlphaFoldDB" id="A0A857NHJ0"/>
<feature type="transmembrane region" description="Helical" evidence="5">
    <location>
        <begin position="32"/>
        <end position="51"/>
    </location>
</feature>
<dbReference type="KEGG" id="caqa:MICH65_0587"/>
<comment type="subcellular location">
    <subcellularLocation>
        <location evidence="1">Membrane</location>
        <topology evidence="1">Multi-pass membrane protein</topology>
    </subcellularLocation>
</comment>
<dbReference type="InterPro" id="IPR051533">
    <property type="entry name" value="WaaL-like"/>
</dbReference>
<evidence type="ECO:0000259" key="6">
    <source>
        <dbReference type="Pfam" id="PF04932"/>
    </source>
</evidence>
<evidence type="ECO:0000256" key="5">
    <source>
        <dbReference type="SAM" id="Phobius"/>
    </source>
</evidence>
<keyword evidence="3 5" id="KW-1133">Transmembrane helix</keyword>
<evidence type="ECO:0000256" key="2">
    <source>
        <dbReference type="ARBA" id="ARBA00022692"/>
    </source>
</evidence>
<dbReference type="EMBL" id="CP047901">
    <property type="protein sequence ID" value="QHO63568.1"/>
    <property type="molecule type" value="Genomic_DNA"/>
</dbReference>
<feature type="transmembrane region" description="Helical" evidence="5">
    <location>
        <begin position="63"/>
        <end position="84"/>
    </location>
</feature>
<keyword evidence="2 5" id="KW-0812">Transmembrane</keyword>
<dbReference type="GO" id="GO:0016020">
    <property type="term" value="C:membrane"/>
    <property type="evidence" value="ECO:0007669"/>
    <property type="project" value="UniProtKB-SubCell"/>
</dbReference>
<keyword evidence="4 5" id="KW-0472">Membrane</keyword>
<feature type="transmembrane region" description="Helical" evidence="5">
    <location>
        <begin position="349"/>
        <end position="369"/>
    </location>
</feature>
<reference evidence="8" key="1">
    <citation type="journal article" date="2020" name="Microorganisms">
        <title>Complete Genome of a Member of a New Bacterial Lineage in the Microgenomates Group Reveals an Unusual Nucleotide Composition Disparity Between Two Strands of DNA and Limited Metabolic Potential.</title>
        <authorList>
            <person name="Kadnikov V.V."/>
            <person name="Mardanov A.V."/>
            <person name="Beletsky A.V."/>
            <person name="Karnachuk O.V."/>
            <person name="Ravin N.V."/>
        </authorList>
    </citation>
    <scope>NUCLEOTIDE SEQUENCE [LARGE SCALE GENOMIC DNA]</scope>
</reference>
<accession>A0A857NHJ0</accession>
<feature type="domain" description="O-antigen ligase-related" evidence="6">
    <location>
        <begin position="190"/>
        <end position="321"/>
    </location>
</feature>
<organism evidence="7 8">
    <name type="scientific">Candidatus Chazhemtobacterium aquaticus</name>
    <dbReference type="NCBI Taxonomy" id="2715735"/>
    <lineage>
        <taxon>Bacteria</taxon>
        <taxon>Candidatus Chazhemtobacteraceae</taxon>
        <taxon>Candidatus Chazhemtobacterium</taxon>
    </lineage>
</organism>
<dbReference type="PANTHER" id="PTHR37422">
    <property type="entry name" value="TEICHURONIC ACID BIOSYNTHESIS PROTEIN TUAE"/>
    <property type="match status" value="1"/>
</dbReference>
<feature type="transmembrane region" description="Helical" evidence="5">
    <location>
        <begin position="90"/>
        <end position="110"/>
    </location>
</feature>
<feature type="transmembrane region" description="Helical" evidence="5">
    <location>
        <begin position="305"/>
        <end position="329"/>
    </location>
</feature>
<gene>
    <name evidence="7" type="ORF">MICH65_0587</name>
</gene>
<evidence type="ECO:0000256" key="1">
    <source>
        <dbReference type="ARBA" id="ARBA00004141"/>
    </source>
</evidence>
<dbReference type="Pfam" id="PF04932">
    <property type="entry name" value="Wzy_C"/>
    <property type="match status" value="1"/>
</dbReference>
<proteinExistence type="predicted"/>
<evidence type="ECO:0000313" key="8">
    <source>
        <dbReference type="Proteomes" id="UP000463983"/>
    </source>
</evidence>
<dbReference type="Proteomes" id="UP000463983">
    <property type="component" value="Chromosome"/>
</dbReference>
<dbReference type="PANTHER" id="PTHR37422:SF13">
    <property type="entry name" value="LIPOPOLYSACCHARIDE BIOSYNTHESIS PROTEIN PA4999-RELATED"/>
    <property type="match status" value="1"/>
</dbReference>
<name>A0A857NHJ0_9BACT</name>